<name>A0AA35CJ45_9FIRM</name>
<keyword evidence="2" id="KW-1185">Reference proteome</keyword>
<proteinExistence type="predicted"/>
<dbReference type="Proteomes" id="UP001163687">
    <property type="component" value="Chromosome"/>
</dbReference>
<organism evidence="1 2">
    <name type="scientific">Caldinitratiruptor microaerophilus</name>
    <dbReference type="NCBI Taxonomy" id="671077"/>
    <lineage>
        <taxon>Bacteria</taxon>
        <taxon>Bacillati</taxon>
        <taxon>Bacillota</taxon>
        <taxon>Clostridia</taxon>
        <taxon>Eubacteriales</taxon>
        <taxon>Symbiobacteriaceae</taxon>
        <taxon>Caldinitratiruptor</taxon>
    </lineage>
</organism>
<sequence length="86" mass="9529">MFRSSARTVLVLDRVGDLAVKLNHIGLTNEAQSVRPEYKPAFNSDASFDGYPRNVDTLVDGATSERVQVLIEGLLKVDQRTLPWAV</sequence>
<evidence type="ECO:0000313" key="2">
    <source>
        <dbReference type="Proteomes" id="UP001163687"/>
    </source>
</evidence>
<dbReference type="AlphaFoldDB" id="A0AA35CJ45"/>
<protein>
    <submittedName>
        <fullName evidence="1">Uncharacterized protein</fullName>
    </submittedName>
</protein>
<gene>
    <name evidence="1" type="ORF">caldi_03930</name>
</gene>
<dbReference type="EMBL" id="AP025628">
    <property type="protein sequence ID" value="BDG59303.1"/>
    <property type="molecule type" value="Genomic_DNA"/>
</dbReference>
<evidence type="ECO:0000313" key="1">
    <source>
        <dbReference type="EMBL" id="BDG59303.1"/>
    </source>
</evidence>
<accession>A0AA35CJ45</accession>
<dbReference type="KEGG" id="cmic:caldi_03930"/>
<reference evidence="1" key="1">
    <citation type="submission" date="2022-03" db="EMBL/GenBank/DDBJ databases">
        <title>Complete genome sequence of Caldinitratiruptor microaerophilus.</title>
        <authorList>
            <person name="Mukaiyama R."/>
            <person name="Nishiyama T."/>
            <person name="Ueda K."/>
        </authorList>
    </citation>
    <scope>NUCLEOTIDE SEQUENCE</scope>
    <source>
        <strain evidence="1">JCM 16183</strain>
    </source>
</reference>